<reference evidence="1 2" key="1">
    <citation type="submission" date="2024-06" db="EMBL/GenBank/DDBJ databases">
        <title>The Natural Products Discovery Center: Release of the First 8490 Sequenced Strains for Exploring Actinobacteria Biosynthetic Diversity.</title>
        <authorList>
            <person name="Kalkreuter E."/>
            <person name="Kautsar S.A."/>
            <person name="Yang D."/>
            <person name="Bader C.D."/>
            <person name="Teijaro C.N."/>
            <person name="Fluegel L."/>
            <person name="Davis C.M."/>
            <person name="Simpson J.R."/>
            <person name="Lauterbach L."/>
            <person name="Steele A.D."/>
            <person name="Gui C."/>
            <person name="Meng S."/>
            <person name="Li G."/>
            <person name="Viehrig K."/>
            <person name="Ye F."/>
            <person name="Su P."/>
            <person name="Kiefer A.F."/>
            <person name="Nichols A."/>
            <person name="Cepeda A.J."/>
            <person name="Yan W."/>
            <person name="Fan B."/>
            <person name="Jiang Y."/>
            <person name="Adhikari A."/>
            <person name="Zheng C.-J."/>
            <person name="Schuster L."/>
            <person name="Cowan T.M."/>
            <person name="Smanski M.J."/>
            <person name="Chevrette M.G."/>
            <person name="De Carvalho L.P.S."/>
            <person name="Shen B."/>
        </authorList>
    </citation>
    <scope>NUCLEOTIDE SEQUENCE [LARGE SCALE GENOMIC DNA]</scope>
    <source>
        <strain evidence="1 2">NPDC049344</strain>
    </source>
</reference>
<comment type="caution">
    <text evidence="1">The sequence shown here is derived from an EMBL/GenBank/DDBJ whole genome shotgun (WGS) entry which is preliminary data.</text>
</comment>
<accession>A0ABV3HYD7</accession>
<protein>
    <recommendedName>
        <fullName evidence="3">Knr4/Smi1-like domain-containing protein</fullName>
    </recommendedName>
</protein>
<proteinExistence type="predicted"/>
<evidence type="ECO:0008006" key="3">
    <source>
        <dbReference type="Google" id="ProtNLM"/>
    </source>
</evidence>
<gene>
    <name evidence="1" type="ORF">AB0K36_22780</name>
</gene>
<organism evidence="1 2">
    <name type="scientific">Streptomyces kurssanovii</name>
    <dbReference type="NCBI Taxonomy" id="67312"/>
    <lineage>
        <taxon>Bacteria</taxon>
        <taxon>Bacillati</taxon>
        <taxon>Actinomycetota</taxon>
        <taxon>Actinomycetes</taxon>
        <taxon>Kitasatosporales</taxon>
        <taxon>Streptomycetaceae</taxon>
        <taxon>Streptomyces</taxon>
    </lineage>
</organism>
<name>A0ABV3HYD7_9ACTN</name>
<dbReference type="EMBL" id="JBFAQK010000035">
    <property type="protein sequence ID" value="MEV4683604.1"/>
    <property type="molecule type" value="Genomic_DNA"/>
</dbReference>
<dbReference type="RefSeq" id="WP_364597335.1">
    <property type="nucleotide sequence ID" value="NZ_JBFAQK010000035.1"/>
</dbReference>
<sequence>MSSDLTTDYDRITDATWHILNATAERRADILDRLPATYRDVVAAGTTGPGFDMEQARRRKTMGNVLGTTFPVTFFAYYGRTGADGLHAFLDSEQWQQRPAQPGSVFPPAATTSAAFAAYLRATDWTATQEDWVGEAFAFESDHLFGGSVAAPRSGVRLTAGAWVAEASFDVPEYGRLLRERGAVDPWPEALLLVKRRPCPLAVVSLPEAGRVRRFQLRGDTVAELRWLWDPAEEAPADATTSAAYARACASGLVDGAGE</sequence>
<evidence type="ECO:0000313" key="2">
    <source>
        <dbReference type="Proteomes" id="UP001552521"/>
    </source>
</evidence>
<evidence type="ECO:0000313" key="1">
    <source>
        <dbReference type="EMBL" id="MEV4683604.1"/>
    </source>
</evidence>
<dbReference type="Proteomes" id="UP001552521">
    <property type="component" value="Unassembled WGS sequence"/>
</dbReference>
<keyword evidence="2" id="KW-1185">Reference proteome</keyword>